<protein>
    <submittedName>
        <fullName evidence="3 4">Uncharacterized protein LOC117644609</fullName>
    </submittedName>
</protein>
<dbReference type="RefSeq" id="XP_034240106.1">
    <property type="nucleotide sequence ID" value="XM_034384215.1"/>
</dbReference>
<reference evidence="3 4" key="1">
    <citation type="submission" date="2025-04" db="UniProtKB">
        <authorList>
            <consortium name="RefSeq"/>
        </authorList>
    </citation>
    <scope>IDENTIFICATION</scope>
    <source>
        <tissue evidence="3 4">Total insect</tissue>
    </source>
</reference>
<feature type="compositionally biased region" description="Low complexity" evidence="1">
    <location>
        <begin position="162"/>
        <end position="171"/>
    </location>
</feature>
<dbReference type="GeneID" id="117644609"/>
<dbReference type="AlphaFoldDB" id="A0A6P8YSQ3"/>
<evidence type="ECO:0000313" key="4">
    <source>
        <dbReference type="RefSeq" id="XP_034240107.1"/>
    </source>
</evidence>
<feature type="region of interest" description="Disordered" evidence="1">
    <location>
        <begin position="118"/>
        <end position="192"/>
    </location>
</feature>
<evidence type="ECO:0000256" key="1">
    <source>
        <dbReference type="SAM" id="MobiDB-lite"/>
    </source>
</evidence>
<feature type="compositionally biased region" description="Low complexity" evidence="1">
    <location>
        <begin position="135"/>
        <end position="150"/>
    </location>
</feature>
<keyword evidence="2" id="KW-1185">Reference proteome</keyword>
<dbReference type="OrthoDB" id="8192461at2759"/>
<organism evidence="3">
    <name type="scientific">Thrips palmi</name>
    <name type="common">Melon thrips</name>
    <dbReference type="NCBI Taxonomy" id="161013"/>
    <lineage>
        <taxon>Eukaryota</taxon>
        <taxon>Metazoa</taxon>
        <taxon>Ecdysozoa</taxon>
        <taxon>Arthropoda</taxon>
        <taxon>Hexapoda</taxon>
        <taxon>Insecta</taxon>
        <taxon>Pterygota</taxon>
        <taxon>Neoptera</taxon>
        <taxon>Paraneoptera</taxon>
        <taxon>Thysanoptera</taxon>
        <taxon>Terebrantia</taxon>
        <taxon>Thripoidea</taxon>
        <taxon>Thripidae</taxon>
        <taxon>Thrips</taxon>
    </lineage>
</organism>
<sequence length="219" mass="24380">MNDLDQTLDTVSQVIREFVKANDVALSHANIHENSDIDVIEEEYEYIQGDFKRLGFPSRSQTAMSDSSENESWDMMQDVELEDFDFAPSPPPNNLSEGELEDVMLNGGIFNWQQPSISSDIMDDESSDANELVVSRSGSSLSGDSDGSPSTISPIGLSPVYRGSPDSGSSRSDCENNPLIPSQSPCYSRPGSPWPMFARPSFKKTRSPFWTTFRVREFR</sequence>
<dbReference type="RefSeq" id="XP_034240107.1">
    <property type="nucleotide sequence ID" value="XM_034384216.1"/>
</dbReference>
<evidence type="ECO:0000313" key="2">
    <source>
        <dbReference type="Proteomes" id="UP000515158"/>
    </source>
</evidence>
<accession>A0A6P8YSQ3</accession>
<evidence type="ECO:0000313" key="3">
    <source>
        <dbReference type="RefSeq" id="XP_034240106.1"/>
    </source>
</evidence>
<dbReference type="Proteomes" id="UP000515158">
    <property type="component" value="Unplaced"/>
</dbReference>
<gene>
    <name evidence="3 4" type="primary">LOC117644609</name>
</gene>
<dbReference type="KEGG" id="tpal:117644609"/>
<name>A0A6P8YSQ3_THRPL</name>
<proteinExistence type="predicted"/>